<evidence type="ECO:0000313" key="2">
    <source>
        <dbReference type="Proteomes" id="UP000799764"/>
    </source>
</evidence>
<reference evidence="1" key="1">
    <citation type="journal article" date="2020" name="Stud. Mycol.">
        <title>101 Dothideomycetes genomes: a test case for predicting lifestyles and emergence of pathogens.</title>
        <authorList>
            <person name="Haridas S."/>
            <person name="Albert R."/>
            <person name="Binder M."/>
            <person name="Bloem J."/>
            <person name="Labutti K."/>
            <person name="Salamov A."/>
            <person name="Andreopoulos B."/>
            <person name="Baker S."/>
            <person name="Barry K."/>
            <person name="Bills G."/>
            <person name="Bluhm B."/>
            <person name="Cannon C."/>
            <person name="Castanera R."/>
            <person name="Culley D."/>
            <person name="Daum C."/>
            <person name="Ezra D."/>
            <person name="Gonzalez J."/>
            <person name="Henrissat B."/>
            <person name="Kuo A."/>
            <person name="Liang C."/>
            <person name="Lipzen A."/>
            <person name="Lutzoni F."/>
            <person name="Magnuson J."/>
            <person name="Mondo S."/>
            <person name="Nolan M."/>
            <person name="Ohm R."/>
            <person name="Pangilinan J."/>
            <person name="Park H.-J."/>
            <person name="Ramirez L."/>
            <person name="Alfaro M."/>
            <person name="Sun H."/>
            <person name="Tritt A."/>
            <person name="Yoshinaga Y."/>
            <person name="Zwiers L.-H."/>
            <person name="Turgeon B."/>
            <person name="Goodwin S."/>
            <person name="Spatafora J."/>
            <person name="Crous P."/>
            <person name="Grigoriev I."/>
        </authorList>
    </citation>
    <scope>NUCLEOTIDE SEQUENCE</scope>
    <source>
        <strain evidence="1">CBS 690.94</strain>
    </source>
</reference>
<comment type="caution">
    <text evidence="1">The sequence shown here is derived from an EMBL/GenBank/DDBJ whole genome shotgun (WGS) entry which is preliminary data.</text>
</comment>
<keyword evidence="2" id="KW-1185">Reference proteome</keyword>
<dbReference type="EMBL" id="MU001501">
    <property type="protein sequence ID" value="KAF2444063.1"/>
    <property type="molecule type" value="Genomic_DNA"/>
</dbReference>
<name>A0A9P4PJ15_9PLEO</name>
<gene>
    <name evidence="1" type="ORF">P171DRAFT_432147</name>
</gene>
<dbReference type="Proteomes" id="UP000799764">
    <property type="component" value="Unassembled WGS sequence"/>
</dbReference>
<accession>A0A9P4PJ15</accession>
<organism evidence="1 2">
    <name type="scientific">Karstenula rhodostoma CBS 690.94</name>
    <dbReference type="NCBI Taxonomy" id="1392251"/>
    <lineage>
        <taxon>Eukaryota</taxon>
        <taxon>Fungi</taxon>
        <taxon>Dikarya</taxon>
        <taxon>Ascomycota</taxon>
        <taxon>Pezizomycotina</taxon>
        <taxon>Dothideomycetes</taxon>
        <taxon>Pleosporomycetidae</taxon>
        <taxon>Pleosporales</taxon>
        <taxon>Massarineae</taxon>
        <taxon>Didymosphaeriaceae</taxon>
        <taxon>Karstenula</taxon>
    </lineage>
</organism>
<evidence type="ECO:0000313" key="1">
    <source>
        <dbReference type="EMBL" id="KAF2444063.1"/>
    </source>
</evidence>
<proteinExistence type="predicted"/>
<protein>
    <submittedName>
        <fullName evidence="1">Uncharacterized protein</fullName>
    </submittedName>
</protein>
<sequence length="91" mass="10269">MARMLIRLPLCVVLRLRPLFLPFDLFYKRGGSGVSRPRHRIESVGIAGSTFLVHYMLGDMDVGTWSRYQPARVTVGLVYMLGGVASLEPFR</sequence>
<dbReference type="AlphaFoldDB" id="A0A9P4PJ15"/>